<dbReference type="AlphaFoldDB" id="E4RNR0"/>
<accession>E4RNR0</accession>
<comment type="function">
    <text evidence="3">May play the central regulatory role in sporulation. It may be an element of the effector pathway responsible for the activation of sporulation genes in response to nutritional stress. Spo0A may act in concert with spo0H (a sigma factor) to control the expression of some genes that are critical to the sporulation process.</text>
</comment>
<dbReference type="STRING" id="656519.Halsa_0259"/>
<sequence length="274" mass="31660">MANILIIDDAALIRKRMKNILLYDDHEVFELDTGKSIRNNSFSEEFSLDDIDVIFLDIYLKDENGFDILKYLSKNNPDIDVIIVSGENKISTVTKAVELGAKDFLAKPFDNQMILKKLEKILDKKAISKSKKSLVEDLNNELSSFNTDLNLELNRSLRSGLALSIIKVDFHNISQNDTFLKIKNDITTSIRDIDRVYFVDHKELCFLLPLTDKEGRKVFRKKLENTILEKDVLIQYITFPADIIGEESLELDFSQQNDYKKVILNKLEINFDDK</sequence>
<dbReference type="PROSITE" id="PS50110">
    <property type="entry name" value="RESPONSE_REGULATORY"/>
    <property type="match status" value="1"/>
</dbReference>
<dbReference type="SUPFAM" id="SSF52172">
    <property type="entry name" value="CheY-like"/>
    <property type="match status" value="1"/>
</dbReference>
<dbReference type="InterPro" id="IPR011006">
    <property type="entry name" value="CheY-like_superfamily"/>
</dbReference>
<reference evidence="6 7" key="1">
    <citation type="submission" date="2010-11" db="EMBL/GenBank/DDBJ databases">
        <title>Complete sequence of Halanaerobium sp. sapolanicus.</title>
        <authorList>
            <consortium name="US DOE Joint Genome Institute"/>
            <person name="Lucas S."/>
            <person name="Copeland A."/>
            <person name="Lapidus A."/>
            <person name="Cheng J.-F."/>
            <person name="Bruce D."/>
            <person name="Goodwin L."/>
            <person name="Pitluck S."/>
            <person name="Davenport K."/>
            <person name="Detter J.C."/>
            <person name="Han C."/>
            <person name="Tapia R."/>
            <person name="Land M."/>
            <person name="Hauser L."/>
            <person name="Jeffries C."/>
            <person name="Kyrpides N."/>
            <person name="Ivanova N."/>
            <person name="Mikhailova N."/>
            <person name="Begemann M.B."/>
            <person name="Mormile M.R."/>
            <person name="Wall J.D."/>
            <person name="Elias D.A."/>
            <person name="Woyke T."/>
        </authorList>
    </citation>
    <scope>NUCLEOTIDE SEQUENCE [LARGE SCALE GENOMIC DNA]</scope>
    <source>
        <strain evidence="7">sapolanicus</strain>
    </source>
</reference>
<dbReference type="eggNOG" id="COG2204">
    <property type="taxonomic scope" value="Bacteria"/>
</dbReference>
<dbReference type="PANTHER" id="PTHR44591:SF3">
    <property type="entry name" value="RESPONSE REGULATORY DOMAIN-CONTAINING PROTEIN"/>
    <property type="match status" value="1"/>
</dbReference>
<evidence type="ECO:0000256" key="2">
    <source>
        <dbReference type="ARBA" id="ARBA00022553"/>
    </source>
</evidence>
<organism evidence="6 7">
    <name type="scientific">Halanaerobium hydrogeniformans</name>
    <name type="common">Halanaerobium sp. (strain sapolanicus)</name>
    <dbReference type="NCBI Taxonomy" id="656519"/>
    <lineage>
        <taxon>Bacteria</taxon>
        <taxon>Bacillati</taxon>
        <taxon>Bacillota</taxon>
        <taxon>Clostridia</taxon>
        <taxon>Halanaerobiales</taxon>
        <taxon>Halanaerobiaceae</taxon>
        <taxon>Halanaerobium</taxon>
    </lineage>
</organism>
<dbReference type="KEGG" id="has:Halsa_0259"/>
<feature type="modified residue" description="4-aspartylphosphate" evidence="4">
    <location>
        <position position="57"/>
    </location>
</feature>
<dbReference type="Gene3D" id="3.40.50.2300">
    <property type="match status" value="1"/>
</dbReference>
<dbReference type="PANTHER" id="PTHR44591">
    <property type="entry name" value="STRESS RESPONSE REGULATOR PROTEIN 1"/>
    <property type="match status" value="1"/>
</dbReference>
<dbReference type="RefSeq" id="WP_013404844.1">
    <property type="nucleotide sequence ID" value="NC_014654.1"/>
</dbReference>
<feature type="domain" description="Response regulatory" evidence="5">
    <location>
        <begin position="3"/>
        <end position="122"/>
    </location>
</feature>
<dbReference type="Proteomes" id="UP000007434">
    <property type="component" value="Chromosome"/>
</dbReference>
<dbReference type="Pfam" id="PF00072">
    <property type="entry name" value="Response_reg"/>
    <property type="match status" value="1"/>
</dbReference>
<evidence type="ECO:0000256" key="3">
    <source>
        <dbReference type="ARBA" id="ARBA00024867"/>
    </source>
</evidence>
<dbReference type="InterPro" id="IPR001789">
    <property type="entry name" value="Sig_transdc_resp-reg_receiver"/>
</dbReference>
<evidence type="ECO:0000313" key="6">
    <source>
        <dbReference type="EMBL" id="ADQ13738.1"/>
    </source>
</evidence>
<proteinExistence type="predicted"/>
<dbReference type="SMART" id="SM00448">
    <property type="entry name" value="REC"/>
    <property type="match status" value="1"/>
</dbReference>
<dbReference type="OrthoDB" id="37094at2"/>
<evidence type="ECO:0000256" key="1">
    <source>
        <dbReference type="ARBA" id="ARBA00018672"/>
    </source>
</evidence>
<protein>
    <recommendedName>
        <fullName evidence="1">Stage 0 sporulation protein A homolog</fullName>
    </recommendedName>
</protein>
<evidence type="ECO:0000313" key="7">
    <source>
        <dbReference type="Proteomes" id="UP000007434"/>
    </source>
</evidence>
<evidence type="ECO:0000256" key="4">
    <source>
        <dbReference type="PROSITE-ProRule" id="PRU00169"/>
    </source>
</evidence>
<evidence type="ECO:0000259" key="5">
    <source>
        <dbReference type="PROSITE" id="PS50110"/>
    </source>
</evidence>
<keyword evidence="2 4" id="KW-0597">Phosphoprotein</keyword>
<gene>
    <name evidence="6" type="ordered locus">Halsa_0259</name>
</gene>
<dbReference type="EMBL" id="CP002304">
    <property type="protein sequence ID" value="ADQ13738.1"/>
    <property type="molecule type" value="Genomic_DNA"/>
</dbReference>
<name>E4RNR0_HALHG</name>
<dbReference type="HOGENOM" id="CLU_1014770_0_0_9"/>
<reference evidence="6 7" key="2">
    <citation type="journal article" date="2011" name="J. Bacteriol.">
        <title>Complete Genome Sequence of the Haloalkaliphilic, Hydrogen Producing Halanaerobium hydrogenoformans.</title>
        <authorList>
            <person name="Brown S.D."/>
            <person name="Begemann M.B."/>
            <person name="Mormile M.R."/>
            <person name="Wall J.D."/>
            <person name="Han C.S."/>
            <person name="Goodwin L.A."/>
            <person name="Pitluck S."/>
            <person name="Land M.L."/>
            <person name="Hauser L.J."/>
            <person name="Elias D.A."/>
        </authorList>
    </citation>
    <scope>NUCLEOTIDE SEQUENCE [LARGE SCALE GENOMIC DNA]</scope>
    <source>
        <strain evidence="7">sapolanicus</strain>
    </source>
</reference>
<dbReference type="GO" id="GO:0000160">
    <property type="term" value="P:phosphorelay signal transduction system"/>
    <property type="evidence" value="ECO:0007669"/>
    <property type="project" value="InterPro"/>
</dbReference>
<dbReference type="InterPro" id="IPR050595">
    <property type="entry name" value="Bact_response_regulator"/>
</dbReference>
<keyword evidence="7" id="KW-1185">Reference proteome</keyword>